<feature type="transmembrane region" description="Helical" evidence="1">
    <location>
        <begin position="7"/>
        <end position="25"/>
    </location>
</feature>
<organism evidence="2 3">
    <name type="scientific">Mucilaginibacter roseus</name>
    <dbReference type="NCBI Taxonomy" id="1528868"/>
    <lineage>
        <taxon>Bacteria</taxon>
        <taxon>Pseudomonadati</taxon>
        <taxon>Bacteroidota</taxon>
        <taxon>Sphingobacteriia</taxon>
        <taxon>Sphingobacteriales</taxon>
        <taxon>Sphingobacteriaceae</taxon>
        <taxon>Mucilaginibacter</taxon>
    </lineage>
</organism>
<gene>
    <name evidence="2" type="ORF">LT679_06835</name>
</gene>
<proteinExistence type="predicted"/>
<keyword evidence="1" id="KW-1133">Transmembrane helix</keyword>
<evidence type="ECO:0000256" key="1">
    <source>
        <dbReference type="SAM" id="Phobius"/>
    </source>
</evidence>
<protein>
    <submittedName>
        <fullName evidence="2">Uncharacterized protein</fullName>
    </submittedName>
</protein>
<keyword evidence="3" id="KW-1185">Reference proteome</keyword>
<feature type="transmembrane region" description="Helical" evidence="1">
    <location>
        <begin position="68"/>
        <end position="94"/>
    </location>
</feature>
<name>A0ABS8TZL6_9SPHI</name>
<feature type="transmembrane region" description="Helical" evidence="1">
    <location>
        <begin position="31"/>
        <end position="48"/>
    </location>
</feature>
<dbReference type="EMBL" id="JAJPWV010000002">
    <property type="protein sequence ID" value="MCD8740314.1"/>
    <property type="molecule type" value="Genomic_DNA"/>
</dbReference>
<sequence>MNKTFTLRNLPITIVLLLPTGTVFIPSIDKSAVVFVMLLIAVLIAISYGKLVKHIVCNWPIYNKSSKIVNVIVALYLLPMLLLMLFLPFAVVAIQC</sequence>
<comment type="caution">
    <text evidence="2">The sequence shown here is derived from an EMBL/GenBank/DDBJ whole genome shotgun (WGS) entry which is preliminary data.</text>
</comment>
<dbReference type="Proteomes" id="UP001199919">
    <property type="component" value="Unassembled WGS sequence"/>
</dbReference>
<evidence type="ECO:0000313" key="3">
    <source>
        <dbReference type="Proteomes" id="UP001199919"/>
    </source>
</evidence>
<reference evidence="2 3" key="1">
    <citation type="submission" date="2021-12" db="EMBL/GenBank/DDBJ databases">
        <title>Mucilaginibacter roseus genome.</title>
        <authorList>
            <person name="Ferreira J.R."/>
            <person name="Newman J.D."/>
        </authorList>
    </citation>
    <scope>NUCLEOTIDE SEQUENCE [LARGE SCALE GENOMIC DNA]</scope>
    <source>
        <strain evidence="2 3">LMG 28454</strain>
    </source>
</reference>
<keyword evidence="1" id="KW-0812">Transmembrane</keyword>
<keyword evidence="1" id="KW-0472">Membrane</keyword>
<accession>A0ABS8TZL6</accession>
<dbReference type="RefSeq" id="WP_232176713.1">
    <property type="nucleotide sequence ID" value="NZ_JAJPWV010000002.1"/>
</dbReference>
<evidence type="ECO:0000313" key="2">
    <source>
        <dbReference type="EMBL" id="MCD8740314.1"/>
    </source>
</evidence>